<dbReference type="Proteomes" id="UP000033187">
    <property type="component" value="Chromosome 1"/>
</dbReference>
<reference evidence="6" key="1">
    <citation type="submission" date="2015-02" db="EMBL/GenBank/DDBJ databases">
        <authorList>
            <person name="Chooi Y.-H."/>
        </authorList>
    </citation>
    <scope>NUCLEOTIDE SEQUENCE [LARGE SCALE GENOMIC DNA]</scope>
    <source>
        <strain evidence="6">strain Y</strain>
    </source>
</reference>
<keyword evidence="3" id="KW-0378">Hydrolase</keyword>
<keyword evidence="6" id="KW-1185">Reference proteome</keyword>
<protein>
    <submittedName>
        <fullName evidence="5">Primosome assembly protein PriA</fullName>
    </submittedName>
</protein>
<dbReference type="EMBL" id="LN829119">
    <property type="protein sequence ID" value="CPR22027.1"/>
    <property type="molecule type" value="Genomic_DNA"/>
</dbReference>
<keyword evidence="1" id="KW-1188">Viral release from host cell</keyword>
<evidence type="ECO:0000256" key="3">
    <source>
        <dbReference type="ARBA" id="ARBA00022801"/>
    </source>
</evidence>
<feature type="domain" description="Prohead serine protease" evidence="4">
    <location>
        <begin position="29"/>
        <end position="165"/>
    </location>
</feature>
<dbReference type="NCBIfam" id="TIGR01543">
    <property type="entry name" value="proheadase_HK97"/>
    <property type="match status" value="1"/>
</dbReference>
<organism evidence="5 6">
    <name type="scientific">Candidatus Filomicrobium marinum</name>
    <dbReference type="NCBI Taxonomy" id="1608628"/>
    <lineage>
        <taxon>Bacteria</taxon>
        <taxon>Pseudomonadati</taxon>
        <taxon>Pseudomonadota</taxon>
        <taxon>Alphaproteobacteria</taxon>
        <taxon>Hyphomicrobiales</taxon>
        <taxon>Hyphomicrobiaceae</taxon>
        <taxon>Filomicrobium</taxon>
    </lineage>
</organism>
<evidence type="ECO:0000313" key="6">
    <source>
        <dbReference type="Proteomes" id="UP000033187"/>
    </source>
</evidence>
<dbReference type="RefSeq" id="WP_244464906.1">
    <property type="nucleotide sequence ID" value="NZ_LN829118.1"/>
</dbReference>
<evidence type="ECO:0000256" key="2">
    <source>
        <dbReference type="ARBA" id="ARBA00022670"/>
    </source>
</evidence>
<gene>
    <name evidence="5" type="ORF">YBN1229_v1_3460</name>
</gene>
<dbReference type="GO" id="GO:0008233">
    <property type="term" value="F:peptidase activity"/>
    <property type="evidence" value="ECO:0007669"/>
    <property type="project" value="UniProtKB-KW"/>
</dbReference>
<dbReference type="SUPFAM" id="SSF50789">
    <property type="entry name" value="Herpes virus serine proteinase, assemblin"/>
    <property type="match status" value="1"/>
</dbReference>
<evidence type="ECO:0000256" key="1">
    <source>
        <dbReference type="ARBA" id="ARBA00022612"/>
    </source>
</evidence>
<proteinExistence type="predicted"/>
<dbReference type="KEGG" id="fil:BN1229_v1_2455"/>
<evidence type="ECO:0000313" key="5">
    <source>
        <dbReference type="EMBL" id="CPR22027.1"/>
    </source>
</evidence>
<dbReference type="Pfam" id="PF04586">
    <property type="entry name" value="Peptidase_S78"/>
    <property type="match status" value="1"/>
</dbReference>
<name>A0A0D6JK16_9HYPH</name>
<dbReference type="AlphaFoldDB" id="A0A0D6JK16"/>
<dbReference type="KEGG" id="fiy:BN1229_v1_3460"/>
<sequence>MVTARMSEAGQVREAGLEAKFLSLDFKGVDAQGCFSGYASLFEREDLGRDVIAVGAFAESLRQKGAGGVKLLFQHDANQPIGIWTELREDARGLFAKGQLTDEVARAREVASLMRAGALDGLSIGFRALKARRDPRNGIRRIEKVDLWEISVVTFPMLPEARVSRVKAGSLPVGDPTERDFERWLTRDAGLTRSEARALMRSGFTGFRSLRDAGGGCREGQRLTERISAAARLLRTN</sequence>
<keyword evidence="2" id="KW-0645">Protease</keyword>
<dbReference type="GO" id="GO:0006508">
    <property type="term" value="P:proteolysis"/>
    <property type="evidence" value="ECO:0007669"/>
    <property type="project" value="UniProtKB-KW"/>
</dbReference>
<accession>A0A0D6JK16</accession>
<dbReference type="InterPro" id="IPR054613">
    <property type="entry name" value="Peptidase_S78_dom"/>
</dbReference>
<dbReference type="InterPro" id="IPR006433">
    <property type="entry name" value="Prohead_protease"/>
</dbReference>
<evidence type="ECO:0000259" key="4">
    <source>
        <dbReference type="Pfam" id="PF04586"/>
    </source>
</evidence>